<dbReference type="SUPFAM" id="SSF117074">
    <property type="entry name" value="Hypothetical protein PA1324"/>
    <property type="match status" value="1"/>
</dbReference>
<comment type="caution">
    <text evidence="6">The sequence shown here is derived from an EMBL/GenBank/DDBJ whole genome shotgun (WGS) entry which is preliminary data.</text>
</comment>
<dbReference type="OrthoDB" id="6074739at2"/>
<sequence length="537" mass="57859">MKAFFKRTLLMFNSGLHRSAEQPLKVNRKWQKVLKSLRYYFLALLLAVTQIVFSGGMVKQKVIAQTQNLCPAGDVPTPVNWRPAVGAPAISAQTINVGEVAVSFEFAETVPGQVIDNVETRIDNDVYGGIPGPNLRFNIGQDKTPSPGNATLSINFSRPVIIASPLTILDVDRDGERDIGFTYQDRVTVTAFNGDVPVGVALRSLTPNTRVTGNTVVGINENSFPDRPDANASATPAGQLNRIDLLYEPGTEFGQPRQDETIGLARFSICLPAPPGATIGDTVFNDRNSNGRQDEGEPGIANVTLILRNSRGQEVRRTTTNSNGIYSFTTLPLGNFTVEALRPNNDFNPTTNTTLPANLTEPNQSLLTVDFGFNTNRLGAAGAPNIRLIKRITGATRNGQPISGINFNTFVGDPNNNNDDELPSPERFRGVSTFEAPVQSRDEIEYTVYFLAEGNDSSNNVRFCDLVPNGTTFANNSININGAGSGADSGRYLTPLAPLEAFTNICSGSNNNGAVVANLGNIPSGNFGFVRFRVGIN</sequence>
<dbReference type="InterPro" id="IPR047589">
    <property type="entry name" value="DUF11_rpt"/>
</dbReference>
<protein>
    <recommendedName>
        <fullName evidence="5">SD-repeat containing protein B domain-containing protein</fullName>
    </recommendedName>
</protein>
<organism evidence="6 7">
    <name type="scientific">Dulcicalothrix desertica PCC 7102</name>
    <dbReference type="NCBI Taxonomy" id="232991"/>
    <lineage>
        <taxon>Bacteria</taxon>
        <taxon>Bacillati</taxon>
        <taxon>Cyanobacteriota</taxon>
        <taxon>Cyanophyceae</taxon>
        <taxon>Nostocales</taxon>
        <taxon>Calotrichaceae</taxon>
        <taxon>Dulcicalothrix</taxon>
    </lineage>
</organism>
<accession>A0A3S1AUP2</accession>
<dbReference type="Pfam" id="PF17210">
    <property type="entry name" value="SdrD_B"/>
    <property type="match status" value="1"/>
</dbReference>
<comment type="subcellular location">
    <subcellularLocation>
        <location evidence="1">Secreted</location>
    </subcellularLocation>
</comment>
<feature type="domain" description="SD-repeat containing protein B" evidence="5">
    <location>
        <begin position="277"/>
        <end position="352"/>
    </location>
</feature>
<dbReference type="GO" id="GO:0005576">
    <property type="term" value="C:extracellular region"/>
    <property type="evidence" value="ECO:0007669"/>
    <property type="project" value="UniProtKB-SubCell"/>
</dbReference>
<keyword evidence="2" id="KW-0964">Secreted</keyword>
<keyword evidence="4" id="KW-1133">Transmembrane helix</keyword>
<dbReference type="NCBIfam" id="TIGR01451">
    <property type="entry name" value="B_ant_repeat"/>
    <property type="match status" value="1"/>
</dbReference>
<keyword evidence="4" id="KW-0812">Transmembrane</keyword>
<dbReference type="Proteomes" id="UP000271624">
    <property type="component" value="Unassembled WGS sequence"/>
</dbReference>
<feature type="transmembrane region" description="Helical" evidence="4">
    <location>
        <begin position="37"/>
        <end position="58"/>
    </location>
</feature>
<dbReference type="RefSeq" id="WP_127077738.1">
    <property type="nucleotide sequence ID" value="NZ_RSCL01000001.1"/>
</dbReference>
<keyword evidence="7" id="KW-1185">Reference proteome</keyword>
<dbReference type="InterPro" id="IPR051417">
    <property type="entry name" value="SDr/BOS_complex"/>
</dbReference>
<gene>
    <name evidence="6" type="ORF">DSM106972_000420</name>
</gene>
<dbReference type="PANTHER" id="PTHR23303">
    <property type="entry name" value="CARBOXYPEPTIDASE REGULATORY REGION-CONTAINING"/>
    <property type="match status" value="1"/>
</dbReference>
<keyword evidence="4" id="KW-0472">Membrane</keyword>
<keyword evidence="3" id="KW-0732">Signal</keyword>
<dbReference type="Gene3D" id="2.60.40.10">
    <property type="entry name" value="Immunoglobulins"/>
    <property type="match status" value="1"/>
</dbReference>
<evidence type="ECO:0000256" key="4">
    <source>
        <dbReference type="SAM" id="Phobius"/>
    </source>
</evidence>
<dbReference type="InterPro" id="IPR013783">
    <property type="entry name" value="Ig-like_fold"/>
</dbReference>
<proteinExistence type="predicted"/>
<reference evidence="6" key="2">
    <citation type="journal article" date="2019" name="Genome Biol. Evol.">
        <title>Day and night: Metabolic profiles and evolutionary relationships of six axenic non-marine cyanobacteria.</title>
        <authorList>
            <person name="Will S.E."/>
            <person name="Henke P."/>
            <person name="Boedeker C."/>
            <person name="Huang S."/>
            <person name="Brinkmann H."/>
            <person name="Rohde M."/>
            <person name="Jarek M."/>
            <person name="Friedl T."/>
            <person name="Seufert S."/>
            <person name="Schumacher M."/>
            <person name="Overmann J."/>
            <person name="Neumann-Schaal M."/>
            <person name="Petersen J."/>
        </authorList>
    </citation>
    <scope>NUCLEOTIDE SEQUENCE [LARGE SCALE GENOMIC DNA]</scope>
    <source>
        <strain evidence="6">PCC 7102</strain>
    </source>
</reference>
<evidence type="ECO:0000313" key="7">
    <source>
        <dbReference type="Proteomes" id="UP000271624"/>
    </source>
</evidence>
<dbReference type="EMBL" id="RSCL01000001">
    <property type="protein sequence ID" value="RUT09548.1"/>
    <property type="molecule type" value="Genomic_DNA"/>
</dbReference>
<evidence type="ECO:0000256" key="1">
    <source>
        <dbReference type="ARBA" id="ARBA00004613"/>
    </source>
</evidence>
<dbReference type="InterPro" id="IPR033764">
    <property type="entry name" value="Sdr_B"/>
</dbReference>
<evidence type="ECO:0000259" key="5">
    <source>
        <dbReference type="Pfam" id="PF17210"/>
    </source>
</evidence>
<evidence type="ECO:0000256" key="3">
    <source>
        <dbReference type="ARBA" id="ARBA00022729"/>
    </source>
</evidence>
<reference evidence="6" key="1">
    <citation type="submission" date="2018-12" db="EMBL/GenBank/DDBJ databases">
        <authorList>
            <person name="Will S."/>
            <person name="Neumann-Schaal M."/>
            <person name="Henke P."/>
        </authorList>
    </citation>
    <scope>NUCLEOTIDE SEQUENCE</scope>
    <source>
        <strain evidence="6">PCC 7102</strain>
    </source>
</reference>
<name>A0A3S1AUP2_9CYAN</name>
<dbReference type="PANTHER" id="PTHR23303:SF15">
    <property type="entry name" value="COLOSSIN-A"/>
    <property type="match status" value="1"/>
</dbReference>
<dbReference type="AlphaFoldDB" id="A0A3S1AUP2"/>
<evidence type="ECO:0000313" key="6">
    <source>
        <dbReference type="EMBL" id="RUT09548.1"/>
    </source>
</evidence>
<evidence type="ECO:0000256" key="2">
    <source>
        <dbReference type="ARBA" id="ARBA00022525"/>
    </source>
</evidence>